<evidence type="ECO:0000313" key="2">
    <source>
        <dbReference type="Proteomes" id="UP001235939"/>
    </source>
</evidence>
<dbReference type="SUPFAM" id="SSF57756">
    <property type="entry name" value="Retrovirus zinc finger-like domains"/>
    <property type="match status" value="1"/>
</dbReference>
<dbReference type="Proteomes" id="UP001235939">
    <property type="component" value="Chromosome X"/>
</dbReference>
<reference evidence="1 2" key="1">
    <citation type="submission" date="2022-03" db="EMBL/GenBank/DDBJ databases">
        <title>A chromosomal length assembly of Cordylochernes scorpioides.</title>
        <authorList>
            <person name="Zeh D."/>
            <person name="Zeh J."/>
        </authorList>
    </citation>
    <scope>NUCLEOTIDE SEQUENCE [LARGE SCALE GENOMIC DNA]</scope>
    <source>
        <strain evidence="1">IN4F17</strain>
        <tissue evidence="1">Whole Body</tissue>
    </source>
</reference>
<protein>
    <submittedName>
        <fullName evidence="1">Uncharacterized protein</fullName>
    </submittedName>
</protein>
<evidence type="ECO:0000313" key="1">
    <source>
        <dbReference type="EMBL" id="UYV84448.1"/>
    </source>
</evidence>
<dbReference type="InterPro" id="IPR036875">
    <property type="entry name" value="Znf_CCHC_sf"/>
</dbReference>
<name>A0ABY6LXB3_9ARAC</name>
<proteinExistence type="predicted"/>
<organism evidence="1 2">
    <name type="scientific">Cordylochernes scorpioides</name>
    <dbReference type="NCBI Taxonomy" id="51811"/>
    <lineage>
        <taxon>Eukaryota</taxon>
        <taxon>Metazoa</taxon>
        <taxon>Ecdysozoa</taxon>
        <taxon>Arthropoda</taxon>
        <taxon>Chelicerata</taxon>
        <taxon>Arachnida</taxon>
        <taxon>Pseudoscorpiones</taxon>
        <taxon>Cheliferoidea</taxon>
        <taxon>Chernetidae</taxon>
        <taxon>Cordylochernes</taxon>
    </lineage>
</organism>
<keyword evidence="2" id="KW-1185">Reference proteome</keyword>
<dbReference type="EMBL" id="CP092886">
    <property type="protein sequence ID" value="UYV84448.1"/>
    <property type="molecule type" value="Genomic_DNA"/>
</dbReference>
<sequence>MSASRPQKQAMKKKVLCDFCKKDGHYAIMCKGEDHAEGSKVVLTVIDSGSSQSYILEHLVKDLGVPIMGEEELDHEIFDGIGYTDRHRI</sequence>
<accession>A0ABY6LXB3</accession>
<gene>
    <name evidence="1" type="ORF">LAZ67_X002202</name>
</gene>